<gene>
    <name evidence="1" type="ORF">HD556DRAFT_1209282</name>
</gene>
<dbReference type="RefSeq" id="XP_041154993.1">
    <property type="nucleotide sequence ID" value="XM_041296533.1"/>
</dbReference>
<dbReference type="OrthoDB" id="2688393at2759"/>
<reference evidence="1" key="1">
    <citation type="journal article" date="2020" name="New Phytol.">
        <title>Comparative genomics reveals dynamic genome evolution in host specialist ectomycorrhizal fungi.</title>
        <authorList>
            <person name="Lofgren L.A."/>
            <person name="Nguyen N.H."/>
            <person name="Vilgalys R."/>
            <person name="Ruytinx J."/>
            <person name="Liao H.L."/>
            <person name="Branco S."/>
            <person name="Kuo A."/>
            <person name="LaButti K."/>
            <person name="Lipzen A."/>
            <person name="Andreopoulos W."/>
            <person name="Pangilinan J."/>
            <person name="Riley R."/>
            <person name="Hundley H."/>
            <person name="Na H."/>
            <person name="Barry K."/>
            <person name="Grigoriev I.V."/>
            <person name="Stajich J.E."/>
            <person name="Kennedy P.G."/>
        </authorList>
    </citation>
    <scope>NUCLEOTIDE SEQUENCE</scope>
    <source>
        <strain evidence="1">S12</strain>
    </source>
</reference>
<dbReference type="AlphaFoldDB" id="A0A9P7AEB5"/>
<evidence type="ECO:0000313" key="2">
    <source>
        <dbReference type="Proteomes" id="UP000719766"/>
    </source>
</evidence>
<keyword evidence="2" id="KW-1185">Reference proteome</keyword>
<proteinExistence type="predicted"/>
<comment type="caution">
    <text evidence="1">The sequence shown here is derived from an EMBL/GenBank/DDBJ whole genome shotgun (WGS) entry which is preliminary data.</text>
</comment>
<feature type="non-terminal residue" evidence="1">
    <location>
        <position position="79"/>
    </location>
</feature>
<feature type="non-terminal residue" evidence="1">
    <location>
        <position position="1"/>
    </location>
</feature>
<organism evidence="1 2">
    <name type="scientific">Suillus plorans</name>
    <dbReference type="NCBI Taxonomy" id="116603"/>
    <lineage>
        <taxon>Eukaryota</taxon>
        <taxon>Fungi</taxon>
        <taxon>Dikarya</taxon>
        <taxon>Basidiomycota</taxon>
        <taxon>Agaricomycotina</taxon>
        <taxon>Agaricomycetes</taxon>
        <taxon>Agaricomycetidae</taxon>
        <taxon>Boletales</taxon>
        <taxon>Suillineae</taxon>
        <taxon>Suillaceae</taxon>
        <taxon>Suillus</taxon>
    </lineage>
</organism>
<evidence type="ECO:0000313" key="1">
    <source>
        <dbReference type="EMBL" id="KAG1787670.1"/>
    </source>
</evidence>
<sequence length="79" mass="9190">HVHEEGTPTDSDFIDWHPKPSQTCGRGYTFLDLFHSDENSAYRATNHYYPFSDRKDWEVASWLLHSGLSMAKIDNFLSL</sequence>
<accession>A0A9P7AEB5</accession>
<dbReference type="EMBL" id="JABBWE010000076">
    <property type="protein sequence ID" value="KAG1787670.1"/>
    <property type="molecule type" value="Genomic_DNA"/>
</dbReference>
<dbReference type="Proteomes" id="UP000719766">
    <property type="component" value="Unassembled WGS sequence"/>
</dbReference>
<name>A0A9P7AEB5_9AGAM</name>
<dbReference type="GeneID" id="64590297"/>
<protein>
    <submittedName>
        <fullName evidence="1">Uncharacterized protein</fullName>
    </submittedName>
</protein>